<proteinExistence type="predicted"/>
<dbReference type="PROSITE" id="PS52004">
    <property type="entry name" value="KS3_2"/>
    <property type="match status" value="1"/>
</dbReference>
<dbReference type="PANTHER" id="PTHR43775">
    <property type="entry name" value="FATTY ACID SYNTHASE"/>
    <property type="match status" value="1"/>
</dbReference>
<sequence length="1648" mass="176842">MSAVIREDLDIAVIGLSGRFPGAEDCQAFWRNLVMGMDGVSRFTEETLLAAGHDASKIRNKDFVPVNGVLDGADWFDAEFFGYSQAEAAVMDPQTRLMLECVWHALENAGVDPDKRGRNIGLFLGARSTVQWTMQAMLSEQVENVGGFLASQLANKDAMSTLISWKLGLQGPSFTMQTACSTSLVSIHQAVQSLLSGECDFAVAGGVSLQLPQQNGHTYQPGMLFSKDGKTRAFDAEATGSVFGSGLGAVVLRRAGDAIADGDPIWAILKGSAINNDGSRKVGYTAPSVKGQAEVIRAALELAEVEAADLDYIECHGTATSLGDSIEFMALQEVFQADRHHGTNQCALGAVKGNIGHLDSAAGVAGFIKMVLALKHGVIPPTLHFQRPNPQLEFERSPFYINTSAELWPERTGKPRLGGVSSFGIGGTNAHVILQQYPPADAEAATADAAVAAPMLFPVSAKTPAALRRQLEVLSAWLVAQDGLALPALSHTLARRHSFACRALLVATDRFGLMQEIKRYLDLDAAVDAESWLQPVLTGDRLQAASSWLEGRKRDLAATLLPAYAGMPLLDVPAYAFERDVHPAGHITDRAWAQIAGIVAGTSTGGVSRNAAGLLTPFWRSLRVPTAQPSAGVRSVLLAEPSLTLLAEGLSALQVETHRLNLRCADQLRATLTSLLADAVAGQTLVLALAFPGDGFAMQEDSLASLSAVGKVLAEADFSGFAATHCYLTAVQPLSTAESGDAARAVFTVAALKSLALVAPQEVPGMRCAFLEVQDDSRASLQRLAALLRTPQSGPLKLTADGLFVEDFCHPEPQENRVIEAEHFVGKTFVITGAGGRMAKVMALTLARRFQAKLALVTRQGAETPAMQQLQQTLTEAGATAVAVFPFTLASAEEGVALFEAIRQRLGEVFAVIHAAGVTDGDSFSPLVELNAERYLAQLAPKALASQVLAEVFESVPVERCFVTSSMSAFFGGIAHAPYAAANLFLDGWGALQNRRSAATRWIVVNWETVHFEASDTRDANAWGANEVALAGAAFPALFEQSLREQDAEDQKIFSAGQFVDRLFAWGGRVAAQGGASQPATPAVRRKPRPVSLTSAYLAPATALQQEIADIWGAILGVEQVGVDDRFMELGGDSLKTIVMAEKIYKKLGKRVVIQEFFAQPTVREIERQCLLDQGGGRASLPEIDLNAAIKASAAQEWLYIHQTTFHDGSYNMPLAFHCPGRFSVQTIASAIEAIADRHRVLKCRFERQGADLLMLPQSDARVGLTVQPASADMAAAQASLESFAAMPFDLKQSLPIRAMLIEAADASSSHQVLIVIHHIVCDAVSLGILAQDFQQLLAGATLPPVEYSFAAYRRQQQTADHVEQVRKGKAYWLANLLPLPAALSLPVEAGAETVIGADSHRGVTLVRRLSTHHSAQVRALCEGLGVSPFTFFLGSFGVLLSKVARAESLLLGVPVTGRNQAEELAVVGYLVNMLALKIEPDPDFPMADYLLDLQAQWQESQPYQAYSINQLQEDLNGEAYCQNRQGKHPLFDVVFGYLPHSLNGAAEAGADEGFARLELATDTAKFDLGVEVAETRDAFDCTIQYRQHLFGEATIRALFDYFFGLIEAVLADPETEVSELLPGLRLAEPAKAAASVAEQDVDLEFDF</sequence>
<dbReference type="InterPro" id="IPR036736">
    <property type="entry name" value="ACP-like_sf"/>
</dbReference>
<dbReference type="Gene3D" id="3.30.559.10">
    <property type="entry name" value="Chloramphenicol acetyltransferase-like domain"/>
    <property type="match status" value="1"/>
</dbReference>
<dbReference type="PROSITE" id="PS50075">
    <property type="entry name" value="CARRIER"/>
    <property type="match status" value="1"/>
</dbReference>
<keyword evidence="1" id="KW-0596">Phosphopantetheine</keyword>
<protein>
    <submittedName>
        <fullName evidence="6">SDR family NAD(P)-dependent oxidoreductase</fullName>
    </submittedName>
</protein>
<dbReference type="Pfam" id="PF02801">
    <property type="entry name" value="Ketoacyl-synt_C"/>
    <property type="match status" value="1"/>
</dbReference>
<comment type="caution">
    <text evidence="6">The sequence shown here is derived from an EMBL/GenBank/DDBJ whole genome shotgun (WGS) entry which is preliminary data.</text>
</comment>
<dbReference type="PANTHER" id="PTHR43775:SF37">
    <property type="entry name" value="SI:DKEY-61P9.11"/>
    <property type="match status" value="1"/>
</dbReference>
<dbReference type="Pfam" id="PF00668">
    <property type="entry name" value="Condensation"/>
    <property type="match status" value="1"/>
</dbReference>
<dbReference type="InterPro" id="IPR023213">
    <property type="entry name" value="CAT-like_dom_sf"/>
</dbReference>
<dbReference type="Pfam" id="PF16197">
    <property type="entry name" value="KAsynt_C_assoc"/>
    <property type="match status" value="1"/>
</dbReference>
<accession>A0ABT7E3D6</accession>
<dbReference type="Proteomes" id="UP001172778">
    <property type="component" value="Unassembled WGS sequence"/>
</dbReference>
<dbReference type="CDD" id="cd00833">
    <property type="entry name" value="PKS"/>
    <property type="match status" value="1"/>
</dbReference>
<dbReference type="InterPro" id="IPR050091">
    <property type="entry name" value="PKS_NRPS_Biosynth_Enz"/>
</dbReference>
<dbReference type="Pfam" id="PF08659">
    <property type="entry name" value="KR"/>
    <property type="match status" value="1"/>
</dbReference>
<dbReference type="RefSeq" id="WP_284103147.1">
    <property type="nucleotide sequence ID" value="NZ_JARRAF010000054.1"/>
</dbReference>
<dbReference type="SMART" id="SM00825">
    <property type="entry name" value="PKS_KS"/>
    <property type="match status" value="1"/>
</dbReference>
<dbReference type="Gene3D" id="3.40.47.10">
    <property type="match status" value="1"/>
</dbReference>
<dbReference type="SUPFAM" id="SSF52777">
    <property type="entry name" value="CoA-dependent acyltransferases"/>
    <property type="match status" value="2"/>
</dbReference>
<dbReference type="InterPro" id="IPR014031">
    <property type="entry name" value="Ketoacyl_synth_C"/>
</dbReference>
<dbReference type="SUPFAM" id="SSF51735">
    <property type="entry name" value="NAD(P)-binding Rossmann-fold domains"/>
    <property type="match status" value="1"/>
</dbReference>
<dbReference type="InterPro" id="IPR018201">
    <property type="entry name" value="Ketoacyl_synth_AS"/>
</dbReference>
<dbReference type="SUPFAM" id="SSF47336">
    <property type="entry name" value="ACP-like"/>
    <property type="match status" value="1"/>
</dbReference>
<evidence type="ECO:0000259" key="5">
    <source>
        <dbReference type="PROSITE" id="PS52004"/>
    </source>
</evidence>
<dbReference type="InterPro" id="IPR016039">
    <property type="entry name" value="Thiolase-like"/>
</dbReference>
<dbReference type="EMBL" id="JARRAF010000054">
    <property type="protein sequence ID" value="MDK2126825.1"/>
    <property type="molecule type" value="Genomic_DNA"/>
</dbReference>
<gene>
    <name evidence="6" type="ORF">PZA18_22525</name>
</gene>
<dbReference type="Gene3D" id="3.40.50.720">
    <property type="entry name" value="NAD(P)-binding Rossmann-like Domain"/>
    <property type="match status" value="1"/>
</dbReference>
<organism evidence="6 7">
    <name type="scientific">Parachitinimonas caeni</name>
    <dbReference type="NCBI Taxonomy" id="3031301"/>
    <lineage>
        <taxon>Bacteria</taxon>
        <taxon>Pseudomonadati</taxon>
        <taxon>Pseudomonadota</taxon>
        <taxon>Betaproteobacteria</taxon>
        <taxon>Neisseriales</taxon>
        <taxon>Chitinibacteraceae</taxon>
        <taxon>Parachitinimonas</taxon>
    </lineage>
</organism>
<dbReference type="InterPro" id="IPR013968">
    <property type="entry name" value="PKS_KR"/>
</dbReference>
<dbReference type="Gene3D" id="1.10.1240.100">
    <property type="match status" value="1"/>
</dbReference>
<feature type="domain" description="Ketosynthase family 3 (KS3)" evidence="5">
    <location>
        <begin position="8"/>
        <end position="436"/>
    </location>
</feature>
<dbReference type="Pfam" id="PF00109">
    <property type="entry name" value="ketoacyl-synt"/>
    <property type="match status" value="1"/>
</dbReference>
<keyword evidence="7" id="KW-1185">Reference proteome</keyword>
<dbReference type="InterPro" id="IPR057326">
    <property type="entry name" value="KR_dom"/>
</dbReference>
<dbReference type="Gene3D" id="3.30.559.30">
    <property type="entry name" value="Nonribosomal peptide synthetase, condensation domain"/>
    <property type="match status" value="1"/>
</dbReference>
<evidence type="ECO:0000313" key="7">
    <source>
        <dbReference type="Proteomes" id="UP001172778"/>
    </source>
</evidence>
<dbReference type="InterPro" id="IPR001242">
    <property type="entry name" value="Condensation_dom"/>
</dbReference>
<dbReference type="InterPro" id="IPR009081">
    <property type="entry name" value="PP-bd_ACP"/>
</dbReference>
<dbReference type="InterPro" id="IPR020841">
    <property type="entry name" value="PKS_Beta-ketoAc_synthase_dom"/>
</dbReference>
<keyword evidence="3" id="KW-0808">Transferase</keyword>
<evidence type="ECO:0000256" key="3">
    <source>
        <dbReference type="ARBA" id="ARBA00022679"/>
    </source>
</evidence>
<dbReference type="Pfam" id="PF00550">
    <property type="entry name" value="PP-binding"/>
    <property type="match status" value="1"/>
</dbReference>
<dbReference type="InterPro" id="IPR036291">
    <property type="entry name" value="NAD(P)-bd_dom_sf"/>
</dbReference>
<evidence type="ECO:0000313" key="6">
    <source>
        <dbReference type="EMBL" id="MDK2126825.1"/>
    </source>
</evidence>
<keyword evidence="2" id="KW-0597">Phosphoprotein</keyword>
<feature type="domain" description="Carrier" evidence="4">
    <location>
        <begin position="1099"/>
        <end position="1174"/>
    </location>
</feature>
<dbReference type="SUPFAM" id="SSF53901">
    <property type="entry name" value="Thiolase-like"/>
    <property type="match status" value="1"/>
</dbReference>
<dbReference type="InterPro" id="IPR032821">
    <property type="entry name" value="PKS_assoc"/>
</dbReference>
<name>A0ABT7E3D6_9NEIS</name>
<dbReference type="InterPro" id="IPR014030">
    <property type="entry name" value="Ketoacyl_synth_N"/>
</dbReference>
<evidence type="ECO:0000256" key="1">
    <source>
        <dbReference type="ARBA" id="ARBA00022450"/>
    </source>
</evidence>
<evidence type="ECO:0000259" key="4">
    <source>
        <dbReference type="PROSITE" id="PS50075"/>
    </source>
</evidence>
<dbReference type="PROSITE" id="PS00606">
    <property type="entry name" value="KS3_1"/>
    <property type="match status" value="1"/>
</dbReference>
<dbReference type="Gene3D" id="1.10.1200.10">
    <property type="entry name" value="ACP-like"/>
    <property type="match status" value="1"/>
</dbReference>
<reference evidence="6" key="1">
    <citation type="submission" date="2023-03" db="EMBL/GenBank/DDBJ databases">
        <title>Chitinimonas shenzhenensis gen. nov., sp. nov., a novel member of family Burkholderiaceae isolated from activated sludge collected in Shen Zhen, China.</title>
        <authorList>
            <person name="Wang X."/>
        </authorList>
    </citation>
    <scope>NUCLEOTIDE SEQUENCE</scope>
    <source>
        <strain evidence="6">DQS-5</strain>
    </source>
</reference>
<dbReference type="SMART" id="SM00822">
    <property type="entry name" value="PKS_KR"/>
    <property type="match status" value="1"/>
</dbReference>
<evidence type="ECO:0000256" key="2">
    <source>
        <dbReference type="ARBA" id="ARBA00022553"/>
    </source>
</evidence>